<dbReference type="Proteomes" id="UP001432046">
    <property type="component" value="Chromosome"/>
</dbReference>
<gene>
    <name evidence="2" type="ORF">WDK88_41295</name>
</gene>
<reference evidence="2" key="1">
    <citation type="journal article" date="2021" name="Int. J. Syst. Evol. Microbiol.">
        <title>Bradyrhizobium septentrionale sp. nov. (sv. septentrionale) and Bradyrhizobium quebecense sp. nov. (sv. septentrionale) associated with legumes native to Canada possess rearranged symbiosis genes and numerous insertion sequences.</title>
        <authorList>
            <person name="Bromfield E.S.P."/>
            <person name="Cloutier S."/>
        </authorList>
    </citation>
    <scope>NUCLEOTIDE SEQUENCE</scope>
    <source>
        <strain evidence="2">5S5</strain>
    </source>
</reference>
<evidence type="ECO:0000313" key="2">
    <source>
        <dbReference type="EMBL" id="WXC79526.1"/>
    </source>
</evidence>
<dbReference type="InterPro" id="IPR042171">
    <property type="entry name" value="Acyl-CoA_hotdog"/>
</dbReference>
<name>A0ABZ2NYC3_9BRAD</name>
<evidence type="ECO:0000259" key="1">
    <source>
        <dbReference type="Pfam" id="PF13622"/>
    </source>
</evidence>
<keyword evidence="3" id="KW-1185">Reference proteome</keyword>
<dbReference type="Pfam" id="PF13622">
    <property type="entry name" value="4HBT_3"/>
    <property type="match status" value="1"/>
</dbReference>
<proteinExistence type="predicted"/>
<dbReference type="InterPro" id="IPR049449">
    <property type="entry name" value="TesB_ACOT8-like_N"/>
</dbReference>
<dbReference type="Gene3D" id="2.40.160.210">
    <property type="entry name" value="Acyl-CoA thioesterase, double hotdog domain"/>
    <property type="match status" value="1"/>
</dbReference>
<sequence length="348" mass="37412">MAIFEPLATPHHWKPTALAAGPFAGLQGGAVASLLTAEVEAMADARNWGTAISASAWFLRPTPMAELRTQVTVLTEGGRVSVVDNTLWPAGEAQPTATVRVTLPRERAVEVPGLDGSAGDPVDPTAFPLRNLRAVHGHGRSWFMDTMEARVGGDVAWFRMHHDVTTGAGPLARVLGPADWTHGIARPVQNVVADPNPNLAVQLFRPPRGAWIGVRPEARWRPEAGLGVGSGVLLDVVGEIGRGLDVGHSRALSENRTCYRAGFRGRLTLIIPSTVCGITKIAREPCSGRRDLKWTMAANAYTRWSSRNAFVCREQFSWQPRPLSGVPNWLRRCAHVAVPSSASVSSAA</sequence>
<organism evidence="2 3">
    <name type="scientific">Bradyrhizobium septentrionale</name>
    <dbReference type="NCBI Taxonomy" id="1404411"/>
    <lineage>
        <taxon>Bacteria</taxon>
        <taxon>Pseudomonadati</taxon>
        <taxon>Pseudomonadota</taxon>
        <taxon>Alphaproteobacteria</taxon>
        <taxon>Hyphomicrobiales</taxon>
        <taxon>Nitrobacteraceae</taxon>
        <taxon>Bradyrhizobium</taxon>
    </lineage>
</organism>
<dbReference type="SUPFAM" id="SSF54637">
    <property type="entry name" value="Thioesterase/thiol ester dehydrase-isomerase"/>
    <property type="match status" value="1"/>
</dbReference>
<dbReference type="InterPro" id="IPR029069">
    <property type="entry name" value="HotDog_dom_sf"/>
</dbReference>
<dbReference type="RefSeq" id="WP_224496506.1">
    <property type="nucleotide sequence ID" value="NZ_CP088285.1"/>
</dbReference>
<dbReference type="EMBL" id="CP147711">
    <property type="protein sequence ID" value="WXC79526.1"/>
    <property type="molecule type" value="Genomic_DNA"/>
</dbReference>
<evidence type="ECO:0000313" key="3">
    <source>
        <dbReference type="Proteomes" id="UP001432046"/>
    </source>
</evidence>
<reference evidence="2" key="2">
    <citation type="submission" date="2024-03" db="EMBL/GenBank/DDBJ databases">
        <authorList>
            <person name="Bromfield E.S.P."/>
            <person name="Cloutier S."/>
        </authorList>
    </citation>
    <scope>NUCLEOTIDE SEQUENCE</scope>
    <source>
        <strain evidence="2">5S5</strain>
    </source>
</reference>
<accession>A0ABZ2NYC3</accession>
<feature type="domain" description="Acyl-CoA thioesterase-like N-terminal HotDog" evidence="1">
    <location>
        <begin position="27"/>
        <end position="102"/>
    </location>
</feature>
<protein>
    <submittedName>
        <fullName evidence="2">Acyl-CoA thioesterase domain-containing protein</fullName>
    </submittedName>
</protein>